<dbReference type="CDD" id="cd07771">
    <property type="entry name" value="ASKHA_NBD_FGGY_RhaB-like"/>
    <property type="match status" value="1"/>
</dbReference>
<dbReference type="RefSeq" id="WP_089325022.1">
    <property type="nucleotide sequence ID" value="NZ_FZOR01000004.1"/>
</dbReference>
<evidence type="ECO:0000313" key="11">
    <source>
        <dbReference type="Proteomes" id="UP000198318"/>
    </source>
</evidence>
<sequence length="477" mass="50708">MSEATFAAVDLGASSGRVMAGRVGPGVLDLAEVRRFPNRPVRAAGTLYWDILGLYGNVLDGLRDAPDGLASVGIDSWAVDYGLLDAEGRLLGNPVHYRDARTDGVMERVRADLGDDLLYRTSGLQFLPFNTIYQLAADDLSRAATLLLVPDLLAYWLTGEIGAERTNASTTGLLDVRGGTWSQDLLDRLDLPAKILPPLREPGAPIGTLRPDVVAETGHAGLRVTAVGSHDTASAVAAVPAATERFGYISCGTWSLVGVELDAPVLTAESRAANFTNEGGVDGTVRYLRNVMGLWLLQESLRTWGNPDLPALLAEAARLPGLRSLIDPDDPEFLPPGDMPARIAEHCRRRGFPAPATRAETVRCVMDSLALAHRATLRAAARLSGREIEVVHLVGGGSRNELLCRLTADASGLPVVAGPVEATALGNVLAQARARGVVGGLAEARALVAATQDLRRYEPSGDEDRWREAATRLGLES</sequence>
<dbReference type="InterPro" id="IPR018485">
    <property type="entry name" value="FGGY_C"/>
</dbReference>
<dbReference type="OrthoDB" id="9761504at2"/>
<feature type="domain" description="Carbohydrate kinase FGGY N-terminal" evidence="8">
    <location>
        <begin position="70"/>
        <end position="236"/>
    </location>
</feature>
<accession>A0A239ENJ6</accession>
<dbReference type="InterPro" id="IPR013449">
    <property type="entry name" value="Rhamnulokinase"/>
</dbReference>
<evidence type="ECO:0000256" key="1">
    <source>
        <dbReference type="ARBA" id="ARBA00009156"/>
    </source>
</evidence>
<proteinExistence type="inferred from homology"/>
<dbReference type="Pfam" id="PF00370">
    <property type="entry name" value="FGGY_N"/>
    <property type="match status" value="1"/>
</dbReference>
<dbReference type="InterPro" id="IPR043129">
    <property type="entry name" value="ATPase_NBD"/>
</dbReference>
<evidence type="ECO:0000259" key="9">
    <source>
        <dbReference type="Pfam" id="PF02782"/>
    </source>
</evidence>
<keyword evidence="4" id="KW-0547">Nucleotide-binding</keyword>
<evidence type="ECO:0000256" key="6">
    <source>
        <dbReference type="ARBA" id="ARBA00022840"/>
    </source>
</evidence>
<evidence type="ECO:0000256" key="2">
    <source>
        <dbReference type="ARBA" id="ARBA00022629"/>
    </source>
</evidence>
<dbReference type="SUPFAM" id="SSF53067">
    <property type="entry name" value="Actin-like ATPase domain"/>
    <property type="match status" value="2"/>
</dbReference>
<gene>
    <name evidence="10" type="ORF">SAMN05443665_1004125</name>
</gene>
<dbReference type="EMBL" id="FZOR01000004">
    <property type="protein sequence ID" value="SNS45613.1"/>
    <property type="molecule type" value="Genomic_DNA"/>
</dbReference>
<reference evidence="10 11" key="1">
    <citation type="submission" date="2017-06" db="EMBL/GenBank/DDBJ databases">
        <authorList>
            <person name="Kim H.J."/>
            <person name="Triplett B.A."/>
        </authorList>
    </citation>
    <scope>NUCLEOTIDE SEQUENCE [LARGE SCALE GENOMIC DNA]</scope>
    <source>
        <strain evidence="10 11">DSM 44715</strain>
    </source>
</reference>
<dbReference type="GO" id="GO:0008993">
    <property type="term" value="F:rhamnulokinase activity"/>
    <property type="evidence" value="ECO:0007669"/>
    <property type="project" value="InterPro"/>
</dbReference>
<keyword evidence="5 10" id="KW-0418">Kinase</keyword>
<keyword evidence="3" id="KW-0808">Transferase</keyword>
<evidence type="ECO:0000313" key="10">
    <source>
        <dbReference type="EMBL" id="SNS45613.1"/>
    </source>
</evidence>
<keyword evidence="7" id="KW-0684">Rhamnose metabolism</keyword>
<dbReference type="InterPro" id="IPR050406">
    <property type="entry name" value="FGGY_Carb_Kinase"/>
</dbReference>
<name>A0A239ENJ6_9ACTN</name>
<evidence type="ECO:0000256" key="5">
    <source>
        <dbReference type="ARBA" id="ARBA00022777"/>
    </source>
</evidence>
<dbReference type="GO" id="GO:0005524">
    <property type="term" value="F:ATP binding"/>
    <property type="evidence" value="ECO:0007669"/>
    <property type="project" value="UniProtKB-KW"/>
</dbReference>
<evidence type="ECO:0000259" key="8">
    <source>
        <dbReference type="Pfam" id="PF00370"/>
    </source>
</evidence>
<keyword evidence="6" id="KW-0067">ATP-binding</keyword>
<dbReference type="GO" id="GO:0019301">
    <property type="term" value="P:rhamnose catabolic process"/>
    <property type="evidence" value="ECO:0007669"/>
    <property type="project" value="InterPro"/>
</dbReference>
<evidence type="ECO:0000256" key="4">
    <source>
        <dbReference type="ARBA" id="ARBA00022741"/>
    </source>
</evidence>
<dbReference type="Proteomes" id="UP000198318">
    <property type="component" value="Unassembled WGS sequence"/>
</dbReference>
<protein>
    <submittedName>
        <fullName evidence="10">Rhamnulokinase</fullName>
    </submittedName>
</protein>
<organism evidence="10 11">
    <name type="scientific">Actinomadura meyerae</name>
    <dbReference type="NCBI Taxonomy" id="240840"/>
    <lineage>
        <taxon>Bacteria</taxon>
        <taxon>Bacillati</taxon>
        <taxon>Actinomycetota</taxon>
        <taxon>Actinomycetes</taxon>
        <taxon>Streptosporangiales</taxon>
        <taxon>Thermomonosporaceae</taxon>
        <taxon>Actinomadura</taxon>
    </lineage>
</organism>
<keyword evidence="2" id="KW-0119">Carbohydrate metabolism</keyword>
<dbReference type="GO" id="GO:0042732">
    <property type="term" value="P:D-xylose metabolic process"/>
    <property type="evidence" value="ECO:0007669"/>
    <property type="project" value="UniProtKB-KW"/>
</dbReference>
<keyword evidence="11" id="KW-1185">Reference proteome</keyword>
<dbReference type="AlphaFoldDB" id="A0A239ENJ6"/>
<feature type="domain" description="Carbohydrate kinase FGGY C-terminal" evidence="9">
    <location>
        <begin position="247"/>
        <end position="434"/>
    </location>
</feature>
<evidence type="ECO:0000256" key="7">
    <source>
        <dbReference type="ARBA" id="ARBA00023308"/>
    </source>
</evidence>
<dbReference type="InterPro" id="IPR018484">
    <property type="entry name" value="FGGY_N"/>
</dbReference>
<dbReference type="Gene3D" id="3.30.420.40">
    <property type="match status" value="2"/>
</dbReference>
<dbReference type="Pfam" id="PF02782">
    <property type="entry name" value="FGGY_C"/>
    <property type="match status" value="1"/>
</dbReference>
<comment type="similarity">
    <text evidence="1">Belongs to the FGGY kinase family.</text>
</comment>
<keyword evidence="2" id="KW-0859">Xylose metabolism</keyword>
<dbReference type="PANTHER" id="PTHR43095:SF5">
    <property type="entry name" value="XYLULOSE KINASE"/>
    <property type="match status" value="1"/>
</dbReference>
<evidence type="ECO:0000256" key="3">
    <source>
        <dbReference type="ARBA" id="ARBA00022679"/>
    </source>
</evidence>
<dbReference type="PANTHER" id="PTHR43095">
    <property type="entry name" value="SUGAR KINASE"/>
    <property type="match status" value="1"/>
</dbReference>